<proteinExistence type="predicted"/>
<name>A0A975Y6I9_9NOST</name>
<dbReference type="KEGG" id="rsin:B6N60_04018"/>
<protein>
    <submittedName>
        <fullName evidence="1">Uncharacterized protein</fullName>
    </submittedName>
</protein>
<evidence type="ECO:0000313" key="1">
    <source>
        <dbReference type="EMBL" id="QXE25304.1"/>
    </source>
</evidence>
<accession>A0A975Y6I9</accession>
<keyword evidence="2" id="KW-1185">Reference proteome</keyword>
<evidence type="ECO:0000313" key="2">
    <source>
        <dbReference type="Proteomes" id="UP000683511"/>
    </source>
</evidence>
<reference evidence="1" key="1">
    <citation type="submission" date="2017-04" db="EMBL/GenBank/DDBJ databases">
        <title>Genome deletions in a multicellular cyanobacterial endosymbiont for morphological adaptation in marine diatoms.</title>
        <authorList>
            <person name="Wang Y."/>
            <person name="Gao H."/>
            <person name="Li R."/>
            <person name="Xu X."/>
        </authorList>
    </citation>
    <scope>NUCLEOTIDE SEQUENCE</scope>
    <source>
        <strain evidence="1">FACHB 800</strain>
    </source>
</reference>
<dbReference type="Proteomes" id="UP000683511">
    <property type="component" value="Chromosome"/>
</dbReference>
<gene>
    <name evidence="1" type="ORF">B6N60_04018</name>
</gene>
<organism evidence="1 2">
    <name type="scientific">Richelia sinica FACHB-800</name>
    <dbReference type="NCBI Taxonomy" id="1357546"/>
    <lineage>
        <taxon>Bacteria</taxon>
        <taxon>Bacillati</taxon>
        <taxon>Cyanobacteriota</taxon>
        <taxon>Cyanophyceae</taxon>
        <taxon>Nostocales</taxon>
        <taxon>Nostocaceae</taxon>
        <taxon>Richelia</taxon>
    </lineage>
</organism>
<dbReference type="RefSeq" id="WP_217312817.1">
    <property type="nucleotide sequence ID" value="NZ_CP021056.1"/>
</dbReference>
<dbReference type="AlphaFoldDB" id="A0A975Y6I9"/>
<sequence>MDDIIVDIPNLTVSDVLSVETSSAGKAGDIIVNTPTLTISDTARITATATKNAKY</sequence>
<dbReference type="EMBL" id="CP021056">
    <property type="protein sequence ID" value="QXE25304.1"/>
    <property type="molecule type" value="Genomic_DNA"/>
</dbReference>